<dbReference type="Proteomes" id="UP000696485">
    <property type="component" value="Unassembled WGS sequence"/>
</dbReference>
<feature type="region of interest" description="Disordered" evidence="14">
    <location>
        <begin position="303"/>
        <end position="333"/>
    </location>
</feature>
<evidence type="ECO:0000256" key="2">
    <source>
        <dbReference type="ARBA" id="ARBA00006833"/>
    </source>
</evidence>
<comment type="similarity">
    <text evidence="2">Belongs to the SARAF family.</text>
</comment>
<name>A0A9P5SQ70_9FUNG</name>
<feature type="compositionally biased region" description="Gly residues" evidence="14">
    <location>
        <begin position="216"/>
        <end position="225"/>
    </location>
</feature>
<keyword evidence="12 15" id="KW-0472">Membrane</keyword>
<dbReference type="PANTHER" id="PTHR15929:SF0">
    <property type="entry name" value="STORE-OPERATED CALCIUM ENTRY-ASSOCIATED REGULATORY FACTOR"/>
    <property type="match status" value="1"/>
</dbReference>
<dbReference type="GO" id="GO:2001256">
    <property type="term" value="P:regulation of store-operated calcium entry"/>
    <property type="evidence" value="ECO:0007669"/>
    <property type="project" value="InterPro"/>
</dbReference>
<comment type="subcellular location">
    <subcellularLocation>
        <location evidence="1">Endoplasmic reticulum membrane</location>
        <topology evidence="1">Single-pass type I membrane protein</topology>
    </subcellularLocation>
</comment>
<keyword evidence="18" id="KW-1185">Reference proteome</keyword>
<dbReference type="AlphaFoldDB" id="A0A9P5SQ70"/>
<evidence type="ECO:0000256" key="11">
    <source>
        <dbReference type="ARBA" id="ARBA00023065"/>
    </source>
</evidence>
<keyword evidence="9" id="KW-0106">Calcium</keyword>
<comment type="caution">
    <text evidence="17">The sequence shown here is derived from an EMBL/GenBank/DDBJ whole genome shotgun (WGS) entry which is preliminary data.</text>
</comment>
<evidence type="ECO:0000256" key="15">
    <source>
        <dbReference type="SAM" id="Phobius"/>
    </source>
</evidence>
<evidence type="ECO:0000313" key="18">
    <source>
        <dbReference type="Proteomes" id="UP000696485"/>
    </source>
</evidence>
<keyword evidence="4" id="KW-0813">Transport</keyword>
<keyword evidence="8" id="KW-0256">Endoplasmic reticulum</keyword>
<feature type="chain" id="PRO_5040480523" description="Store-operated calcium entry-associated regulatory factor" evidence="16">
    <location>
        <begin position="37"/>
        <end position="333"/>
    </location>
</feature>
<keyword evidence="11" id="KW-0406">Ion transport</keyword>
<dbReference type="GO" id="GO:0005789">
    <property type="term" value="C:endoplasmic reticulum membrane"/>
    <property type="evidence" value="ECO:0007669"/>
    <property type="project" value="UniProtKB-SubCell"/>
</dbReference>
<evidence type="ECO:0000256" key="4">
    <source>
        <dbReference type="ARBA" id="ARBA00022448"/>
    </source>
</evidence>
<evidence type="ECO:0000256" key="5">
    <source>
        <dbReference type="ARBA" id="ARBA00022568"/>
    </source>
</evidence>
<accession>A0A9P5SQ70</accession>
<evidence type="ECO:0000256" key="8">
    <source>
        <dbReference type="ARBA" id="ARBA00022824"/>
    </source>
</evidence>
<feature type="signal peptide" evidence="16">
    <location>
        <begin position="1"/>
        <end position="36"/>
    </location>
</feature>
<evidence type="ECO:0000256" key="12">
    <source>
        <dbReference type="ARBA" id="ARBA00023136"/>
    </source>
</evidence>
<dbReference type="PANTHER" id="PTHR15929">
    <property type="entry name" value="STORE-OPERATED CALCIUM ENTRY-ASSOCIATED REGULATORY FACTOR"/>
    <property type="match status" value="1"/>
</dbReference>
<sequence>MKSTSPPSRWKRLTLCSSTLLLTLAFLITWISPASAFGSSSNQKVLLQDVQTLTLHRGRMTTGRRTSPVPQLNCIGGNACGDFEPDVVQCHSAGSDGSDVQWKCEADLPNNVRFGQLDVYCEGYKNPDDPYVLKGSCGLEYKLVYTKSYQRQGYSWDDADINNWVKQAKRRSWTETIYFFTWISVVGFIAISFLKKICRPAHPRHDPPPPYRASDHGGGGGGGGGGWGGGGWGGGGWGGGSGGSGGDNYKPYSSEGYRPGFWSGLGLGLATHLATRDNNRRQHYQDNAGYNYRAPSSSYGSYGSYAGAPATASSSSSSGSSRTATGYGGTRRR</sequence>
<gene>
    <name evidence="17" type="primary">TMEM66</name>
    <name evidence="17" type="ORF">BG006_002938</name>
</gene>
<dbReference type="Pfam" id="PF06682">
    <property type="entry name" value="SARAF"/>
    <property type="match status" value="1"/>
</dbReference>
<dbReference type="InterPro" id="IPR009567">
    <property type="entry name" value="SARAF"/>
</dbReference>
<evidence type="ECO:0000256" key="1">
    <source>
        <dbReference type="ARBA" id="ARBA00004115"/>
    </source>
</evidence>
<reference evidence="17" key="1">
    <citation type="journal article" date="2020" name="Fungal Divers.">
        <title>Resolving the Mortierellaceae phylogeny through synthesis of multi-gene phylogenetics and phylogenomics.</title>
        <authorList>
            <person name="Vandepol N."/>
            <person name="Liber J."/>
            <person name="Desiro A."/>
            <person name="Na H."/>
            <person name="Kennedy M."/>
            <person name="Barry K."/>
            <person name="Grigoriev I.V."/>
            <person name="Miller A.N."/>
            <person name="O'Donnell K."/>
            <person name="Stajich J.E."/>
            <person name="Bonito G."/>
        </authorList>
    </citation>
    <scope>NUCLEOTIDE SEQUENCE</scope>
    <source>
        <strain evidence="17">NVP1</strain>
    </source>
</reference>
<dbReference type="GO" id="GO:0006816">
    <property type="term" value="P:calcium ion transport"/>
    <property type="evidence" value="ECO:0007669"/>
    <property type="project" value="UniProtKB-KW"/>
</dbReference>
<organism evidence="17 18">
    <name type="scientific">Podila minutissima</name>
    <dbReference type="NCBI Taxonomy" id="64525"/>
    <lineage>
        <taxon>Eukaryota</taxon>
        <taxon>Fungi</taxon>
        <taxon>Fungi incertae sedis</taxon>
        <taxon>Mucoromycota</taxon>
        <taxon>Mortierellomycotina</taxon>
        <taxon>Mortierellomycetes</taxon>
        <taxon>Mortierellales</taxon>
        <taxon>Mortierellaceae</taxon>
        <taxon>Podila</taxon>
    </lineage>
</organism>
<feature type="compositionally biased region" description="Low complexity" evidence="14">
    <location>
        <begin position="303"/>
        <end position="325"/>
    </location>
</feature>
<keyword evidence="10 15" id="KW-1133">Transmembrane helix</keyword>
<feature type="region of interest" description="Disordered" evidence="14">
    <location>
        <begin position="205"/>
        <end position="225"/>
    </location>
</feature>
<keyword evidence="6 15" id="KW-0812">Transmembrane</keyword>
<evidence type="ECO:0000256" key="6">
    <source>
        <dbReference type="ARBA" id="ARBA00022692"/>
    </source>
</evidence>
<evidence type="ECO:0000313" key="17">
    <source>
        <dbReference type="EMBL" id="KAF9333958.1"/>
    </source>
</evidence>
<evidence type="ECO:0000256" key="14">
    <source>
        <dbReference type="SAM" id="MobiDB-lite"/>
    </source>
</evidence>
<evidence type="ECO:0000256" key="3">
    <source>
        <dbReference type="ARBA" id="ARBA00016584"/>
    </source>
</evidence>
<keyword evidence="7 16" id="KW-0732">Signal</keyword>
<keyword evidence="5" id="KW-0109">Calcium transport</keyword>
<proteinExistence type="inferred from homology"/>
<protein>
    <recommendedName>
        <fullName evidence="3">Store-operated calcium entry-associated regulatory factor</fullName>
    </recommendedName>
    <alternativeName>
        <fullName evidence="13">Transmembrane protein 66</fullName>
    </alternativeName>
</protein>
<evidence type="ECO:0000256" key="10">
    <source>
        <dbReference type="ARBA" id="ARBA00022989"/>
    </source>
</evidence>
<feature type="transmembrane region" description="Helical" evidence="15">
    <location>
        <begin position="176"/>
        <end position="194"/>
    </location>
</feature>
<evidence type="ECO:0000256" key="9">
    <source>
        <dbReference type="ARBA" id="ARBA00022837"/>
    </source>
</evidence>
<evidence type="ECO:0000256" key="7">
    <source>
        <dbReference type="ARBA" id="ARBA00022729"/>
    </source>
</evidence>
<evidence type="ECO:0000256" key="16">
    <source>
        <dbReference type="SAM" id="SignalP"/>
    </source>
</evidence>
<evidence type="ECO:0000256" key="13">
    <source>
        <dbReference type="ARBA" id="ARBA00031116"/>
    </source>
</evidence>
<dbReference type="EMBL" id="JAAAUY010000174">
    <property type="protein sequence ID" value="KAF9333958.1"/>
    <property type="molecule type" value="Genomic_DNA"/>
</dbReference>